<accession>A0A3P6R4I5</accession>
<keyword evidence="1" id="KW-0812">Transmembrane</keyword>
<sequence>MEVWADTSSKINYEVKYTNWDHKVIHFEYPLHLIVLTLKGCVSLLLVAFFHTSPRQFYMPYQLTRRRMYGSFPSFSGNMAGIYQLFTESTDLYGVRPTFPHCLSFHTLFYVLKEMRCSATWIYL</sequence>
<evidence type="ECO:0000313" key="2">
    <source>
        <dbReference type="EMBL" id="VDK57862.1"/>
    </source>
</evidence>
<organism evidence="2 3">
    <name type="scientific">Cylicostephanus goldi</name>
    <name type="common">Nematode worm</name>
    <dbReference type="NCBI Taxonomy" id="71465"/>
    <lineage>
        <taxon>Eukaryota</taxon>
        <taxon>Metazoa</taxon>
        <taxon>Ecdysozoa</taxon>
        <taxon>Nematoda</taxon>
        <taxon>Chromadorea</taxon>
        <taxon>Rhabditida</taxon>
        <taxon>Rhabditina</taxon>
        <taxon>Rhabditomorpha</taxon>
        <taxon>Strongyloidea</taxon>
        <taxon>Strongylidae</taxon>
        <taxon>Cylicostephanus</taxon>
    </lineage>
</organism>
<keyword evidence="1" id="KW-1133">Transmembrane helix</keyword>
<keyword evidence="1" id="KW-0472">Membrane</keyword>
<dbReference type="AlphaFoldDB" id="A0A3P6R4I5"/>
<evidence type="ECO:0000313" key="3">
    <source>
        <dbReference type="Proteomes" id="UP000271889"/>
    </source>
</evidence>
<name>A0A3P6R4I5_CYLGO</name>
<dbReference type="EMBL" id="UYRV01011027">
    <property type="protein sequence ID" value="VDK57862.1"/>
    <property type="molecule type" value="Genomic_DNA"/>
</dbReference>
<proteinExistence type="predicted"/>
<dbReference type="Proteomes" id="UP000271889">
    <property type="component" value="Unassembled WGS sequence"/>
</dbReference>
<evidence type="ECO:0000256" key="1">
    <source>
        <dbReference type="SAM" id="Phobius"/>
    </source>
</evidence>
<reference evidence="2 3" key="1">
    <citation type="submission" date="2018-11" db="EMBL/GenBank/DDBJ databases">
        <authorList>
            <consortium name="Pathogen Informatics"/>
        </authorList>
    </citation>
    <scope>NUCLEOTIDE SEQUENCE [LARGE SCALE GENOMIC DNA]</scope>
</reference>
<feature type="transmembrane region" description="Helical" evidence="1">
    <location>
        <begin position="29"/>
        <end position="50"/>
    </location>
</feature>
<keyword evidence="3" id="KW-1185">Reference proteome</keyword>
<protein>
    <submittedName>
        <fullName evidence="2">Uncharacterized protein</fullName>
    </submittedName>
</protein>
<gene>
    <name evidence="2" type="ORF">CGOC_LOCUS4131</name>
</gene>